<reference evidence="7 8" key="1">
    <citation type="submission" date="2023-10" db="EMBL/GenBank/DDBJ databases">
        <title>Glaciecola aquimarina strain GGW-M5 nov., isolated from a coastal seawater.</title>
        <authorList>
            <person name="Bayburt H."/>
            <person name="Kim J.M."/>
            <person name="Choi B.J."/>
            <person name="Jeon C.O."/>
        </authorList>
    </citation>
    <scope>NUCLEOTIDE SEQUENCE [LARGE SCALE GENOMIC DNA]</scope>
    <source>
        <strain evidence="7 8">KCTC 32108</strain>
    </source>
</reference>
<evidence type="ECO:0000256" key="5">
    <source>
        <dbReference type="ARBA" id="ARBA00023002"/>
    </source>
</evidence>
<sequence>MGKKDFEANAKDGHGVAWPISYDDLAPWYDYVESYIGVSANKDGLDSVPDGIFQPPWEMSSAEKFIANNMAKKYRDRHLIIGRSANLTKPTEAQSSLGRTRCQARSYCARGCTFGAYFSSLSATLPSAKKTGNLTIVTDAIASSIDYDEATGKASGVTIVDVRSKATRSYRARVVFLCASALGSVQVLLNSTSKTFPNGIANSSGAVGHYIMDHFTGVVGMAEVLMV</sequence>
<proteinExistence type="inferred from homology"/>
<keyword evidence="3" id="KW-0285">Flavoprotein</keyword>
<feature type="domain" description="Glucose-methanol-choline oxidoreductase N-terminal" evidence="6">
    <location>
        <begin position="100"/>
        <end position="214"/>
    </location>
</feature>
<dbReference type="RefSeq" id="WP_316024273.1">
    <property type="nucleotide sequence ID" value="NZ_JAWDIO010000001.1"/>
</dbReference>
<dbReference type="PANTHER" id="PTHR42784:SF1">
    <property type="entry name" value="PYRANOSE 2-OXIDASE"/>
    <property type="match status" value="1"/>
</dbReference>
<dbReference type="InterPro" id="IPR051473">
    <property type="entry name" value="P2Ox-like"/>
</dbReference>
<gene>
    <name evidence="7" type="ORF">RS130_00335</name>
</gene>
<protein>
    <submittedName>
        <fullName evidence="7">GMC family oxidoreductase N-terminal domain-containing protein</fullName>
    </submittedName>
</protein>
<evidence type="ECO:0000256" key="4">
    <source>
        <dbReference type="ARBA" id="ARBA00022827"/>
    </source>
</evidence>
<dbReference type="Gene3D" id="3.50.50.60">
    <property type="entry name" value="FAD/NAD(P)-binding domain"/>
    <property type="match status" value="1"/>
</dbReference>
<evidence type="ECO:0000256" key="2">
    <source>
        <dbReference type="ARBA" id="ARBA00010790"/>
    </source>
</evidence>
<evidence type="ECO:0000256" key="3">
    <source>
        <dbReference type="ARBA" id="ARBA00022630"/>
    </source>
</evidence>
<keyword evidence="5" id="KW-0560">Oxidoreductase</keyword>
<dbReference type="Pfam" id="PF00732">
    <property type="entry name" value="GMC_oxred_N"/>
    <property type="match status" value="1"/>
</dbReference>
<comment type="similarity">
    <text evidence="2">Belongs to the GMC oxidoreductase family.</text>
</comment>
<comment type="cofactor">
    <cofactor evidence="1">
        <name>FAD</name>
        <dbReference type="ChEBI" id="CHEBI:57692"/>
    </cofactor>
</comment>
<dbReference type="PANTHER" id="PTHR42784">
    <property type="entry name" value="PYRANOSE 2-OXIDASE"/>
    <property type="match status" value="1"/>
</dbReference>
<dbReference type="Proteomes" id="UP001247805">
    <property type="component" value="Unassembled WGS sequence"/>
</dbReference>
<keyword evidence="8" id="KW-1185">Reference proteome</keyword>
<evidence type="ECO:0000313" key="8">
    <source>
        <dbReference type="Proteomes" id="UP001247805"/>
    </source>
</evidence>
<keyword evidence="4" id="KW-0274">FAD</keyword>
<dbReference type="SUPFAM" id="SSF51905">
    <property type="entry name" value="FAD/NAD(P)-binding domain"/>
    <property type="match status" value="1"/>
</dbReference>
<dbReference type="EMBL" id="JAWDIO010000001">
    <property type="protein sequence ID" value="MDU0352559.1"/>
    <property type="molecule type" value="Genomic_DNA"/>
</dbReference>
<name>A0ABU3SRE5_9ALTE</name>
<dbReference type="InterPro" id="IPR000172">
    <property type="entry name" value="GMC_OxRdtase_N"/>
</dbReference>
<evidence type="ECO:0000313" key="7">
    <source>
        <dbReference type="EMBL" id="MDU0352559.1"/>
    </source>
</evidence>
<accession>A0ABU3SRE5</accession>
<dbReference type="InterPro" id="IPR036188">
    <property type="entry name" value="FAD/NAD-bd_sf"/>
</dbReference>
<evidence type="ECO:0000259" key="6">
    <source>
        <dbReference type="Pfam" id="PF00732"/>
    </source>
</evidence>
<evidence type="ECO:0000256" key="1">
    <source>
        <dbReference type="ARBA" id="ARBA00001974"/>
    </source>
</evidence>
<comment type="caution">
    <text evidence="7">The sequence shown here is derived from an EMBL/GenBank/DDBJ whole genome shotgun (WGS) entry which is preliminary data.</text>
</comment>
<organism evidence="7 8">
    <name type="scientific">Paraglaciecola aquimarina</name>
    <dbReference type="NCBI Taxonomy" id="1235557"/>
    <lineage>
        <taxon>Bacteria</taxon>
        <taxon>Pseudomonadati</taxon>
        <taxon>Pseudomonadota</taxon>
        <taxon>Gammaproteobacteria</taxon>
        <taxon>Alteromonadales</taxon>
        <taxon>Alteromonadaceae</taxon>
        <taxon>Paraglaciecola</taxon>
    </lineage>
</organism>